<protein>
    <submittedName>
        <fullName evidence="2">Uncharacterized protein</fullName>
    </submittedName>
</protein>
<dbReference type="EMBL" id="CAKOGP040001836">
    <property type="protein sequence ID" value="CAJ1953758.1"/>
    <property type="molecule type" value="Genomic_DNA"/>
</dbReference>
<evidence type="ECO:0000313" key="3">
    <source>
        <dbReference type="Proteomes" id="UP001295423"/>
    </source>
</evidence>
<keyword evidence="3" id="KW-1185">Reference proteome</keyword>
<dbReference type="AlphaFoldDB" id="A0AAD2FUZ7"/>
<evidence type="ECO:0000256" key="1">
    <source>
        <dbReference type="SAM" id="Phobius"/>
    </source>
</evidence>
<proteinExistence type="predicted"/>
<feature type="transmembrane region" description="Helical" evidence="1">
    <location>
        <begin position="9"/>
        <end position="29"/>
    </location>
</feature>
<gene>
    <name evidence="2" type="ORF">CYCCA115_LOCUS14360</name>
</gene>
<organism evidence="2 3">
    <name type="scientific">Cylindrotheca closterium</name>
    <dbReference type="NCBI Taxonomy" id="2856"/>
    <lineage>
        <taxon>Eukaryota</taxon>
        <taxon>Sar</taxon>
        <taxon>Stramenopiles</taxon>
        <taxon>Ochrophyta</taxon>
        <taxon>Bacillariophyta</taxon>
        <taxon>Bacillariophyceae</taxon>
        <taxon>Bacillariophycidae</taxon>
        <taxon>Bacillariales</taxon>
        <taxon>Bacillariaceae</taxon>
        <taxon>Cylindrotheca</taxon>
    </lineage>
</organism>
<keyword evidence="1" id="KW-1133">Transmembrane helix</keyword>
<dbReference type="SUPFAM" id="SSF52540">
    <property type="entry name" value="P-loop containing nucleoside triphosphate hydrolases"/>
    <property type="match status" value="1"/>
</dbReference>
<evidence type="ECO:0000313" key="2">
    <source>
        <dbReference type="EMBL" id="CAJ1953758.1"/>
    </source>
</evidence>
<dbReference type="Proteomes" id="UP001295423">
    <property type="component" value="Unassembled WGS sequence"/>
</dbReference>
<name>A0AAD2FUZ7_9STRA</name>
<sequence>MKSSTLKKWLLVFMGATCFLYFSIIRLFLPIINNVSEESNLADIQRPDKLPLQHYIQGWNITRNVNWLLHFAIVGFPKTDERCELAWNQHVKLLKEMYKEYKPSLKMGIKCPTNLEVDVALQNYHMFFPATKFVVGLRHPVHWFESFYNFRITNGYDMPPAERLIGKCKRGFQNVCTFRANFSHHLEKIYDVQQQQETAASRQTFLYHVEQLRDYDVARSSVFLKDLGGFLGLSEALEQQMIWVKPGQRPASVEERKTLSSRRIDICEGKYSELRSVLMDQASLSASWIAEKFVKNPNVRVSSIAYFSQLLDKWHIDPCEDRQK</sequence>
<comment type="caution">
    <text evidence="2">The sequence shown here is derived from an EMBL/GenBank/DDBJ whole genome shotgun (WGS) entry which is preliminary data.</text>
</comment>
<keyword evidence="1" id="KW-0812">Transmembrane</keyword>
<dbReference type="InterPro" id="IPR027417">
    <property type="entry name" value="P-loop_NTPase"/>
</dbReference>
<dbReference type="Gene3D" id="3.40.50.300">
    <property type="entry name" value="P-loop containing nucleotide triphosphate hydrolases"/>
    <property type="match status" value="1"/>
</dbReference>
<reference evidence="2" key="1">
    <citation type="submission" date="2023-08" db="EMBL/GenBank/DDBJ databases">
        <authorList>
            <person name="Audoor S."/>
            <person name="Bilcke G."/>
        </authorList>
    </citation>
    <scope>NUCLEOTIDE SEQUENCE</scope>
</reference>
<keyword evidence="1" id="KW-0472">Membrane</keyword>
<accession>A0AAD2FUZ7</accession>